<evidence type="ECO:0000259" key="4">
    <source>
        <dbReference type="Pfam" id="PF03781"/>
    </source>
</evidence>
<dbReference type="EC" id="1.4.1.13" evidence="6"/>
<evidence type="ECO:0000256" key="2">
    <source>
        <dbReference type="ARBA" id="ARBA00023004"/>
    </source>
</evidence>
<accession>A0A3B0SDC6</accession>
<dbReference type="InterPro" id="IPR042095">
    <property type="entry name" value="SUMF_sf"/>
</dbReference>
<proteinExistence type="predicted"/>
<comment type="pathway">
    <text evidence="3">Amino-acid biosynthesis; ergothioneine biosynthesis.</text>
</comment>
<dbReference type="PANTHER" id="PTHR23150:SF26">
    <property type="entry name" value="GENERIC METHYLTRANSFERASE"/>
    <property type="match status" value="1"/>
</dbReference>
<name>A0A3B0SDC6_9ZZZZ</name>
<dbReference type="EMBL" id="UOEE01000268">
    <property type="protein sequence ID" value="VAV98886.1"/>
    <property type="molecule type" value="Genomic_DNA"/>
</dbReference>
<evidence type="ECO:0000313" key="6">
    <source>
        <dbReference type="EMBL" id="VAV98886.1"/>
    </source>
</evidence>
<sequence>MQKNELIPSKTPFLTGDDVQTKRAEILHYFHQTFSIYENLFLCLASEAAYFQRPNMLRHPLIFYYGHTAVFFINKLNISNLVAGPVDAELEKMLAVGVDEMSWDDLDQSHYTWPTVPQVTQYRNKVRELVSDFIATCEIKLPITQTDPLWIILMGIEHERIHLETSSVLIRELQLKHTTKQPAWQRCLHSGPAPKNSLIPVAGATAKLGKSTDNPLYGWDNEYGSQITEVPAFAASKYLVSNGEFLEFVEDGGYQTKNYWSEEGWNWREFCQAAHPKFWVANEKGYAYRSMVEEFDMPWNWPVEINYLEAEAFCQWKSAKTGTHTRMPSEAEWSLLRQMVPEDQPDWAQAPGNLNLEHFASSCPVDRFAFAGGFFDIIGNVWQWTTTRFDGFAGFAPHPAYDDFSTPTFDGRHNLFKGGCWASTGNYAIRDSRYAFRRHFFQHAGLRYLQSTD</sequence>
<evidence type="ECO:0000259" key="5">
    <source>
        <dbReference type="Pfam" id="PF12867"/>
    </source>
</evidence>
<dbReference type="PANTHER" id="PTHR23150">
    <property type="entry name" value="SULFATASE MODIFYING FACTOR 1, 2"/>
    <property type="match status" value="1"/>
</dbReference>
<feature type="domain" description="DinB-like" evidence="5">
    <location>
        <begin position="33"/>
        <end position="165"/>
    </location>
</feature>
<keyword evidence="1 6" id="KW-0560">Oxidoreductase</keyword>
<dbReference type="InterPro" id="IPR024775">
    <property type="entry name" value="DinB-like"/>
</dbReference>
<dbReference type="FunFam" id="3.90.1580.10:FF:000006">
    <property type="entry name" value="Generic methyltransferase, putative"/>
    <property type="match status" value="1"/>
</dbReference>
<dbReference type="GO" id="GO:0004355">
    <property type="term" value="F:glutamate synthase (NADPH) activity"/>
    <property type="evidence" value="ECO:0007669"/>
    <property type="project" value="UniProtKB-EC"/>
</dbReference>
<evidence type="ECO:0000256" key="1">
    <source>
        <dbReference type="ARBA" id="ARBA00023002"/>
    </source>
</evidence>
<dbReference type="GO" id="GO:0120147">
    <property type="term" value="F:formylglycine-generating oxidase activity"/>
    <property type="evidence" value="ECO:0007669"/>
    <property type="project" value="TreeGrafter"/>
</dbReference>
<dbReference type="SUPFAM" id="SSF56436">
    <property type="entry name" value="C-type lectin-like"/>
    <property type="match status" value="1"/>
</dbReference>
<dbReference type="InterPro" id="IPR027577">
    <property type="entry name" value="OvoA_Nterm"/>
</dbReference>
<dbReference type="Pfam" id="PF12867">
    <property type="entry name" value="DinB_2"/>
    <property type="match status" value="1"/>
</dbReference>
<dbReference type="AlphaFoldDB" id="A0A3B0SDC6"/>
<feature type="domain" description="Sulfatase-modifying factor enzyme-like" evidence="4">
    <location>
        <begin position="197"/>
        <end position="436"/>
    </location>
</feature>
<dbReference type="InterPro" id="IPR005532">
    <property type="entry name" value="SUMF_dom"/>
</dbReference>
<gene>
    <name evidence="6" type="ORF">MNBD_ALPHA06-1659</name>
</gene>
<dbReference type="InterPro" id="IPR016187">
    <property type="entry name" value="CTDL_fold"/>
</dbReference>
<dbReference type="Pfam" id="PF03781">
    <property type="entry name" value="FGE-sulfatase"/>
    <property type="match status" value="1"/>
</dbReference>
<reference evidence="6" key="1">
    <citation type="submission" date="2018-06" db="EMBL/GenBank/DDBJ databases">
        <authorList>
            <person name="Zhirakovskaya E."/>
        </authorList>
    </citation>
    <scope>NUCLEOTIDE SEQUENCE</scope>
</reference>
<dbReference type="Gene3D" id="3.90.1580.10">
    <property type="entry name" value="paralog of FGE (formylglycine-generating enzyme)"/>
    <property type="match status" value="1"/>
</dbReference>
<dbReference type="InterPro" id="IPR051043">
    <property type="entry name" value="Sulfatase_Mod_Factor_Kinase"/>
</dbReference>
<organism evidence="6">
    <name type="scientific">hydrothermal vent metagenome</name>
    <dbReference type="NCBI Taxonomy" id="652676"/>
    <lineage>
        <taxon>unclassified sequences</taxon>
        <taxon>metagenomes</taxon>
        <taxon>ecological metagenomes</taxon>
    </lineage>
</organism>
<dbReference type="NCBIfam" id="TIGR04344">
    <property type="entry name" value="ovoA_Nterm"/>
    <property type="match status" value="1"/>
</dbReference>
<evidence type="ECO:0000256" key="3">
    <source>
        <dbReference type="ARBA" id="ARBA00037882"/>
    </source>
</evidence>
<protein>
    <submittedName>
        <fullName evidence="6">Glutamate synthase [NADPH] large chain</fullName>
        <ecNumber evidence="6">1.4.1.13</ecNumber>
    </submittedName>
</protein>
<keyword evidence="2" id="KW-0408">Iron</keyword>